<sequence>MKRRKDRGGDGNGVMDRERENGDVTWEHIEDAILHPSSATFNWQKALLGYLRNRKDDPSARSEIQHRVNFNVLSQLMVSYNATTSLKDRLTFDSLVLLENSYEINLSILSPLVWGEKSAEIYKTRGQFGVTLNRTTPEEILGSLDGLRMWKTVLSHTRPQREADGEGGSALYDVRFLLRLFLSLMYAGSELKYRAFVEQNGLSLAFSCTSSKNLMVRKLAYCVLQRFLSLMQELDVETADDRYKFLYIYLLRIFKQSIESDAPRLPHLISHFFARVSKLILHPESPAFTAVLSFLSLKPVIDLNNVPELYKLLLSTSTEHYKQEREWILTLISEGLLEPMDYNILQNRSGVKLLLSLFTTCMVDMVTRRLILNALKAAVQMRSAAHDLFSRMNLHSWIASVIDNRLLSNWEQCYLGQIYSILIANERKHQRQLPLDSAEYKNKIALASVRVTAQKVLSVLDSIKNNSSAVENIHSIKATMNAKWRPKKKREVAAKDVEE</sequence>
<dbReference type="PANTHER" id="PTHR13500">
    <property type="entry name" value="NUCLEOLAR PRERIBOSOMAL-ASSOCIATED PROTEIN 1"/>
    <property type="match status" value="1"/>
</dbReference>
<organism evidence="3 4">
    <name type="scientific">Cylicocyclus nassatus</name>
    <name type="common">Nematode worm</name>
    <dbReference type="NCBI Taxonomy" id="53992"/>
    <lineage>
        <taxon>Eukaryota</taxon>
        <taxon>Metazoa</taxon>
        <taxon>Ecdysozoa</taxon>
        <taxon>Nematoda</taxon>
        <taxon>Chromadorea</taxon>
        <taxon>Rhabditida</taxon>
        <taxon>Rhabditina</taxon>
        <taxon>Rhabditomorpha</taxon>
        <taxon>Strongyloidea</taxon>
        <taxon>Strongylidae</taxon>
        <taxon>Cylicocyclus</taxon>
    </lineage>
</organism>
<feature type="region of interest" description="Disordered" evidence="1">
    <location>
        <begin position="1"/>
        <end position="21"/>
    </location>
</feature>
<evidence type="ECO:0000313" key="3">
    <source>
        <dbReference type="EMBL" id="CAJ0590168.1"/>
    </source>
</evidence>
<accession>A0AA36GGI1</accession>
<keyword evidence="4" id="KW-1185">Reference proteome</keyword>
<evidence type="ECO:0000256" key="1">
    <source>
        <dbReference type="SAM" id="MobiDB-lite"/>
    </source>
</evidence>
<evidence type="ECO:0000259" key="2">
    <source>
        <dbReference type="Pfam" id="PF16201"/>
    </source>
</evidence>
<dbReference type="GO" id="GO:0000463">
    <property type="term" value="P:maturation of LSU-rRNA from tricistronic rRNA transcript (SSU-rRNA, 5.8S rRNA, LSU-rRNA)"/>
    <property type="evidence" value="ECO:0007669"/>
    <property type="project" value="TreeGrafter"/>
</dbReference>
<dbReference type="GO" id="GO:0005730">
    <property type="term" value="C:nucleolus"/>
    <property type="evidence" value="ECO:0007669"/>
    <property type="project" value="TreeGrafter"/>
</dbReference>
<evidence type="ECO:0000313" key="4">
    <source>
        <dbReference type="Proteomes" id="UP001176961"/>
    </source>
</evidence>
<dbReference type="AlphaFoldDB" id="A0AA36GGI1"/>
<protein>
    <recommendedName>
        <fullName evidence="2">URB1 C-terminal domain-containing protein</fullName>
    </recommendedName>
</protein>
<dbReference type="GO" id="GO:0000466">
    <property type="term" value="P:maturation of 5.8S rRNA from tricistronic rRNA transcript (SSU-rRNA, 5.8S rRNA, LSU-rRNA)"/>
    <property type="evidence" value="ECO:0007669"/>
    <property type="project" value="TreeGrafter"/>
</dbReference>
<comment type="caution">
    <text evidence="3">The sequence shown here is derived from an EMBL/GenBank/DDBJ whole genome shotgun (WGS) entry which is preliminary data.</text>
</comment>
<proteinExistence type="predicted"/>
<gene>
    <name evidence="3" type="ORF">CYNAS_LOCUS2151</name>
</gene>
<dbReference type="Pfam" id="PF16201">
    <property type="entry name" value="NopRA1"/>
    <property type="match status" value="1"/>
</dbReference>
<dbReference type="PANTHER" id="PTHR13500:SF0">
    <property type="entry name" value="NUCLEOLAR PRE-RIBOSOMAL-ASSOCIATED PROTEIN 1"/>
    <property type="match status" value="1"/>
</dbReference>
<dbReference type="EMBL" id="CATQJL010000001">
    <property type="protein sequence ID" value="CAJ0590168.1"/>
    <property type="molecule type" value="Genomic_DNA"/>
</dbReference>
<dbReference type="InterPro" id="IPR039844">
    <property type="entry name" value="URB1"/>
</dbReference>
<feature type="domain" description="URB1 C-terminal" evidence="2">
    <location>
        <begin position="202"/>
        <end position="397"/>
    </location>
</feature>
<dbReference type="Proteomes" id="UP001176961">
    <property type="component" value="Unassembled WGS sequence"/>
</dbReference>
<name>A0AA36GGI1_CYLNA</name>
<reference evidence="3" key="1">
    <citation type="submission" date="2023-07" db="EMBL/GenBank/DDBJ databases">
        <authorList>
            <consortium name="CYATHOMIX"/>
        </authorList>
    </citation>
    <scope>NUCLEOTIDE SEQUENCE</scope>
    <source>
        <strain evidence="3">N/A</strain>
    </source>
</reference>
<dbReference type="InterPro" id="IPR032436">
    <property type="entry name" value="URB1_C"/>
</dbReference>